<accession>A0A803TLZ8</accession>
<dbReference type="Proteomes" id="UP000001646">
    <property type="component" value="Unplaced"/>
</dbReference>
<dbReference type="Ensembl" id="ENSACAT00000041434.1">
    <property type="protein sequence ID" value="ENSACAP00000036238.1"/>
    <property type="gene ID" value="ENSACAG00000045528.1"/>
</dbReference>
<reference evidence="1" key="2">
    <citation type="submission" date="2025-08" db="UniProtKB">
        <authorList>
            <consortium name="Ensembl"/>
        </authorList>
    </citation>
    <scope>IDENTIFICATION</scope>
</reference>
<reference evidence="1" key="3">
    <citation type="submission" date="2025-09" db="UniProtKB">
        <authorList>
            <consortium name="Ensembl"/>
        </authorList>
    </citation>
    <scope>IDENTIFICATION</scope>
</reference>
<keyword evidence="2" id="KW-1185">Reference proteome</keyword>
<proteinExistence type="predicted"/>
<reference evidence="1" key="1">
    <citation type="submission" date="2009-12" db="EMBL/GenBank/DDBJ databases">
        <title>The Genome Sequence of Anolis carolinensis (Green Anole Lizard).</title>
        <authorList>
            <consortium name="The Genome Sequencing Platform"/>
            <person name="Di Palma F."/>
            <person name="Alfoldi J."/>
            <person name="Heiman D."/>
            <person name="Young S."/>
            <person name="Grabherr M."/>
            <person name="Johnson J."/>
            <person name="Lander E.S."/>
            <person name="Lindblad-Toh K."/>
        </authorList>
    </citation>
    <scope>NUCLEOTIDE SEQUENCE [LARGE SCALE GENOMIC DNA]</scope>
    <source>
        <strain evidence="1">JBL SC #1</strain>
    </source>
</reference>
<dbReference type="AlphaFoldDB" id="A0A803TLZ8"/>
<dbReference type="InParanoid" id="A0A803TLZ8"/>
<evidence type="ECO:0000313" key="2">
    <source>
        <dbReference type="Proteomes" id="UP000001646"/>
    </source>
</evidence>
<sequence>MLFPKACEYAIFLVVPFLSVLSVCLQLDLPVLAEYASINQALLEMPTGMEKEDESVGEGISNPSLHHRHLCAGTIWPPSPPPVFVVFPFFLRTGGGWRFFV</sequence>
<protein>
    <submittedName>
        <fullName evidence="1">Uncharacterized protein</fullName>
    </submittedName>
</protein>
<evidence type="ECO:0000313" key="1">
    <source>
        <dbReference type="Ensembl" id="ENSACAP00000036238.1"/>
    </source>
</evidence>
<dbReference type="GeneTree" id="ENSGT01040000244509"/>
<name>A0A803TLZ8_ANOCA</name>
<organism evidence="1 2">
    <name type="scientific">Anolis carolinensis</name>
    <name type="common">Green anole</name>
    <name type="synonym">American chameleon</name>
    <dbReference type="NCBI Taxonomy" id="28377"/>
    <lineage>
        <taxon>Eukaryota</taxon>
        <taxon>Metazoa</taxon>
        <taxon>Chordata</taxon>
        <taxon>Craniata</taxon>
        <taxon>Vertebrata</taxon>
        <taxon>Euteleostomi</taxon>
        <taxon>Lepidosauria</taxon>
        <taxon>Squamata</taxon>
        <taxon>Bifurcata</taxon>
        <taxon>Unidentata</taxon>
        <taxon>Episquamata</taxon>
        <taxon>Toxicofera</taxon>
        <taxon>Iguania</taxon>
        <taxon>Dactyloidae</taxon>
        <taxon>Anolis</taxon>
    </lineage>
</organism>